<sequence length="140" mass="16217">MQPDAVKVLIYAVRDGHLLVFDEPDFPTIEPQVPGGTVEDGEDLALAAAREFEEETGLAAGDLYPLGIHDYRLEKDGREYHHQRHYFRCTLPEATPDTWFHFEMTPFDGSDPIRFRFFWLPIAVARQRLGYGMQHFLEHL</sequence>
<dbReference type="AlphaFoldDB" id="A0A1C3V3K0"/>
<comment type="cofactor">
    <cofactor evidence="1">
        <name>Mg(2+)</name>
        <dbReference type="ChEBI" id="CHEBI:18420"/>
    </cofactor>
</comment>
<dbReference type="OrthoDB" id="7914739at2"/>
<dbReference type="PROSITE" id="PS51462">
    <property type="entry name" value="NUDIX"/>
    <property type="match status" value="1"/>
</dbReference>
<protein>
    <submittedName>
        <fullName evidence="4">NUDIX domain-containing protein</fullName>
    </submittedName>
</protein>
<dbReference type="Proteomes" id="UP000186228">
    <property type="component" value="Unassembled WGS sequence"/>
</dbReference>
<dbReference type="PANTHER" id="PTHR43046">
    <property type="entry name" value="GDP-MANNOSE MANNOSYL HYDROLASE"/>
    <property type="match status" value="1"/>
</dbReference>
<dbReference type="CDD" id="cd04663">
    <property type="entry name" value="NUDIX_Hydrolase"/>
    <property type="match status" value="1"/>
</dbReference>
<dbReference type="Gene3D" id="3.90.79.10">
    <property type="entry name" value="Nucleoside Triphosphate Pyrophosphohydrolase"/>
    <property type="match status" value="1"/>
</dbReference>
<keyword evidence="2" id="KW-0378">Hydrolase</keyword>
<dbReference type="EMBL" id="FMAC01000004">
    <property type="protein sequence ID" value="SCB22228.1"/>
    <property type="molecule type" value="Genomic_DNA"/>
</dbReference>
<dbReference type="Pfam" id="PF00293">
    <property type="entry name" value="NUDIX"/>
    <property type="match status" value="1"/>
</dbReference>
<proteinExistence type="predicted"/>
<feature type="domain" description="Nudix hydrolase" evidence="3">
    <location>
        <begin position="1"/>
        <end position="140"/>
    </location>
</feature>
<evidence type="ECO:0000313" key="5">
    <source>
        <dbReference type="Proteomes" id="UP000186228"/>
    </source>
</evidence>
<dbReference type="GO" id="GO:0016787">
    <property type="term" value="F:hydrolase activity"/>
    <property type="evidence" value="ECO:0007669"/>
    <property type="project" value="UniProtKB-KW"/>
</dbReference>
<evidence type="ECO:0000313" key="4">
    <source>
        <dbReference type="EMBL" id="SCB22228.1"/>
    </source>
</evidence>
<evidence type="ECO:0000256" key="1">
    <source>
        <dbReference type="ARBA" id="ARBA00001946"/>
    </source>
</evidence>
<keyword evidence="5" id="KW-1185">Reference proteome</keyword>
<gene>
    <name evidence="4" type="ORF">GA0061100_104244</name>
</gene>
<reference evidence="5" key="1">
    <citation type="submission" date="2016-08" db="EMBL/GenBank/DDBJ databases">
        <authorList>
            <person name="Varghese N."/>
            <person name="Submissions Spin"/>
        </authorList>
    </citation>
    <scope>NUCLEOTIDE SEQUENCE [LARGE SCALE GENOMIC DNA]</scope>
    <source>
        <strain evidence="5">CCBAU 57015</strain>
    </source>
</reference>
<dbReference type="SUPFAM" id="SSF55811">
    <property type="entry name" value="Nudix"/>
    <property type="match status" value="1"/>
</dbReference>
<dbReference type="InterPro" id="IPR015797">
    <property type="entry name" value="NUDIX_hydrolase-like_dom_sf"/>
</dbReference>
<dbReference type="STRING" id="52131.GA0061100_104244"/>
<dbReference type="InterPro" id="IPR020084">
    <property type="entry name" value="NUDIX_hydrolase_CS"/>
</dbReference>
<dbReference type="RefSeq" id="WP_075853498.1">
    <property type="nucleotide sequence ID" value="NZ_FMAC01000004.1"/>
</dbReference>
<accession>A0A1C3V3K0</accession>
<dbReference type="PROSITE" id="PS00893">
    <property type="entry name" value="NUDIX_BOX"/>
    <property type="match status" value="1"/>
</dbReference>
<dbReference type="InterPro" id="IPR000086">
    <property type="entry name" value="NUDIX_hydrolase_dom"/>
</dbReference>
<evidence type="ECO:0000259" key="3">
    <source>
        <dbReference type="PROSITE" id="PS51462"/>
    </source>
</evidence>
<name>A0A1C3V3K0_9HYPH</name>
<evidence type="ECO:0000256" key="2">
    <source>
        <dbReference type="ARBA" id="ARBA00022801"/>
    </source>
</evidence>
<organism evidence="4 5">
    <name type="scientific">Rhizobium hainanense</name>
    <dbReference type="NCBI Taxonomy" id="52131"/>
    <lineage>
        <taxon>Bacteria</taxon>
        <taxon>Pseudomonadati</taxon>
        <taxon>Pseudomonadota</taxon>
        <taxon>Alphaproteobacteria</taxon>
        <taxon>Hyphomicrobiales</taxon>
        <taxon>Rhizobiaceae</taxon>
        <taxon>Rhizobium/Agrobacterium group</taxon>
        <taxon>Rhizobium</taxon>
    </lineage>
</organism>
<dbReference type="PANTHER" id="PTHR43046:SF14">
    <property type="entry name" value="MUTT_NUDIX FAMILY PROTEIN"/>
    <property type="match status" value="1"/>
</dbReference>